<name>A0A143PPF4_LUTPR</name>
<dbReference type="Pfam" id="PF03069">
    <property type="entry name" value="FmdA_AmdA"/>
    <property type="match status" value="1"/>
</dbReference>
<keyword evidence="1" id="KW-0732">Signal</keyword>
<gene>
    <name evidence="2" type="ORF">LuPra_03686</name>
</gene>
<dbReference type="KEGG" id="abac:LuPra_03686"/>
<reference evidence="3" key="2">
    <citation type="submission" date="2016-04" db="EMBL/GenBank/DDBJ databases">
        <title>First Complete Genome Sequence of a Subdivision 6 Acidobacterium.</title>
        <authorList>
            <person name="Huang S."/>
            <person name="Vieira S."/>
            <person name="Bunk B."/>
            <person name="Riedel T."/>
            <person name="Sproeer C."/>
            <person name="Overmann J."/>
        </authorList>
    </citation>
    <scope>NUCLEOTIDE SEQUENCE [LARGE SCALE GENOMIC DNA]</scope>
    <source>
        <strain evidence="3">DSM 100886 HEG_-6_39</strain>
    </source>
</reference>
<proteinExistence type="predicted"/>
<dbReference type="SUPFAM" id="SSF141130">
    <property type="entry name" value="Acetamidase/Formamidase-like"/>
    <property type="match status" value="1"/>
</dbReference>
<dbReference type="PANTHER" id="PTHR31891">
    <property type="entry name" value="FORMAMIDASE C869.04-RELATED"/>
    <property type="match status" value="1"/>
</dbReference>
<dbReference type="Gene3D" id="2.60.120.580">
    <property type="entry name" value="Acetamidase/Formamidase-like domains"/>
    <property type="match status" value="2"/>
</dbReference>
<dbReference type="GO" id="GO:0016811">
    <property type="term" value="F:hydrolase activity, acting on carbon-nitrogen (but not peptide) bonds, in linear amides"/>
    <property type="evidence" value="ECO:0007669"/>
    <property type="project" value="InterPro"/>
</dbReference>
<accession>A0A143PPF4</accession>
<dbReference type="STRING" id="1855912.LuPra_03686"/>
<feature type="chain" id="PRO_5007511769" evidence="1">
    <location>
        <begin position="25"/>
        <end position="334"/>
    </location>
</feature>
<dbReference type="RefSeq" id="WP_110172095.1">
    <property type="nucleotide sequence ID" value="NZ_CP015136.1"/>
</dbReference>
<evidence type="ECO:0000313" key="2">
    <source>
        <dbReference type="EMBL" id="AMY10455.1"/>
    </source>
</evidence>
<sequence precursor="true">MRGMRLITSLALAAVMCASTIAGAEVHRFTPTSGTPTFAVREPVLRIKPGDVVESNTFSAPGDYYERTGGPWPGEVGPFFIEGLTPSDTLIVKIVRLRPNRDTAISAVVPNGISAVAGDNRTRILNDPLPARRFVWQLDRTRNVGILDLPNSASKRIELPLRPMLGRVAVAPAGQEAWGGLWPGNFGGNMDASDVREGATVYLPVFHEGGYFYFGDGHALQGDGEIVGSGLETTMDVTLQFDIIKGQKIAWPRIEDDTHIMVAGSIRPLVDAFRIAQVELIQWLVDDYGFDKMEAYQVVSQAGVSRIANVVDPNYTVVAKFPKSALPARVKRTP</sequence>
<protein>
    <submittedName>
        <fullName evidence="2">Acetamidase/Formamidase family protein</fullName>
    </submittedName>
</protein>
<dbReference type="InterPro" id="IPR004304">
    <property type="entry name" value="FmdA_AmdA"/>
</dbReference>
<dbReference type="Gene3D" id="3.10.28.20">
    <property type="entry name" value="Acetamidase/Formamidase-like domains"/>
    <property type="match status" value="1"/>
</dbReference>
<dbReference type="AlphaFoldDB" id="A0A143PPF4"/>
<dbReference type="Proteomes" id="UP000076079">
    <property type="component" value="Chromosome"/>
</dbReference>
<organism evidence="2 3">
    <name type="scientific">Luteitalea pratensis</name>
    <dbReference type="NCBI Taxonomy" id="1855912"/>
    <lineage>
        <taxon>Bacteria</taxon>
        <taxon>Pseudomonadati</taxon>
        <taxon>Acidobacteriota</taxon>
        <taxon>Vicinamibacteria</taxon>
        <taxon>Vicinamibacterales</taxon>
        <taxon>Vicinamibacteraceae</taxon>
        <taxon>Luteitalea</taxon>
    </lineage>
</organism>
<keyword evidence="3" id="KW-1185">Reference proteome</keyword>
<reference evidence="2 3" key="1">
    <citation type="journal article" date="2016" name="Genome Announc.">
        <title>First Complete Genome Sequence of a Subdivision 6 Acidobacterium Strain.</title>
        <authorList>
            <person name="Huang S."/>
            <person name="Vieira S."/>
            <person name="Bunk B."/>
            <person name="Riedel T."/>
            <person name="Sproer C."/>
            <person name="Overmann J."/>
        </authorList>
    </citation>
    <scope>NUCLEOTIDE SEQUENCE [LARGE SCALE GENOMIC DNA]</scope>
    <source>
        <strain evidence="3">DSM 100886 HEG_-6_39</strain>
    </source>
</reference>
<evidence type="ECO:0000256" key="1">
    <source>
        <dbReference type="SAM" id="SignalP"/>
    </source>
</evidence>
<dbReference type="EMBL" id="CP015136">
    <property type="protein sequence ID" value="AMY10455.1"/>
    <property type="molecule type" value="Genomic_DNA"/>
</dbReference>
<dbReference type="PANTHER" id="PTHR31891:SF1">
    <property type="entry name" value="FORMAMIDASE C869.04-RELATED"/>
    <property type="match status" value="1"/>
</dbReference>
<feature type="signal peptide" evidence="1">
    <location>
        <begin position="1"/>
        <end position="24"/>
    </location>
</feature>
<evidence type="ECO:0000313" key="3">
    <source>
        <dbReference type="Proteomes" id="UP000076079"/>
    </source>
</evidence>